<feature type="compositionally biased region" description="Low complexity" evidence="6">
    <location>
        <begin position="738"/>
        <end position="749"/>
    </location>
</feature>
<dbReference type="PROSITE" id="PS50060">
    <property type="entry name" value="MAM_2"/>
    <property type="match status" value="4"/>
</dbReference>
<dbReference type="SMART" id="SM00137">
    <property type="entry name" value="MAM"/>
    <property type="match status" value="4"/>
</dbReference>
<keyword evidence="2" id="KW-0378">Hydrolase</keyword>
<dbReference type="OrthoDB" id="546450at2759"/>
<dbReference type="Pfam" id="PF00089">
    <property type="entry name" value="Trypsin"/>
    <property type="match status" value="2"/>
</dbReference>
<evidence type="ECO:0000256" key="5">
    <source>
        <dbReference type="ARBA" id="ARBA00024195"/>
    </source>
</evidence>
<dbReference type="PANTHER" id="PTHR23282">
    <property type="entry name" value="APICAL ENDOSOMAL GLYCOPROTEIN PRECURSOR"/>
    <property type="match status" value="1"/>
</dbReference>
<dbReference type="SUPFAM" id="SSF50494">
    <property type="entry name" value="Trypsin-like serine proteases"/>
    <property type="match status" value="2"/>
</dbReference>
<dbReference type="EMBL" id="CACRXK020000720">
    <property type="protein sequence ID" value="CAB3984308.1"/>
    <property type="molecule type" value="Genomic_DNA"/>
</dbReference>
<gene>
    <name evidence="7" type="ORF">PACLA_8A055804</name>
</gene>
<dbReference type="Gene3D" id="2.40.10.10">
    <property type="entry name" value="Trypsin-like serine proteases"/>
    <property type="match status" value="2"/>
</dbReference>
<accession>A0A7D9HLB0</accession>
<feature type="region of interest" description="Disordered" evidence="6">
    <location>
        <begin position="678"/>
        <end position="712"/>
    </location>
</feature>
<dbReference type="CDD" id="cd00190">
    <property type="entry name" value="Tryp_SPc"/>
    <property type="match status" value="2"/>
</dbReference>
<dbReference type="InterPro" id="IPR009003">
    <property type="entry name" value="Peptidase_S1_PA"/>
</dbReference>
<evidence type="ECO:0000256" key="3">
    <source>
        <dbReference type="ARBA" id="ARBA00022825"/>
    </source>
</evidence>
<dbReference type="Gene3D" id="2.60.120.200">
    <property type="match status" value="4"/>
</dbReference>
<comment type="similarity">
    <text evidence="5">Belongs to the peptidase S1 family. CLIP subfamily.</text>
</comment>
<dbReference type="PROSITE" id="PS00135">
    <property type="entry name" value="TRYPSIN_SER"/>
    <property type="match status" value="2"/>
</dbReference>
<dbReference type="Pfam" id="PF00629">
    <property type="entry name" value="MAM"/>
    <property type="match status" value="4"/>
</dbReference>
<dbReference type="PRINTS" id="PR00722">
    <property type="entry name" value="CHYMOTRYPSIN"/>
</dbReference>
<dbReference type="PANTHER" id="PTHR23282:SF142">
    <property type="entry name" value="MAM DOMAIN-CONTAINING PROTEIN"/>
    <property type="match status" value="1"/>
</dbReference>
<keyword evidence="3" id="KW-0720">Serine protease</keyword>
<dbReference type="FunFam" id="2.40.10.10:FF:000002">
    <property type="entry name" value="Transmembrane protease serine"/>
    <property type="match status" value="1"/>
</dbReference>
<dbReference type="PROSITE" id="PS00134">
    <property type="entry name" value="TRYPSIN_HIS"/>
    <property type="match status" value="1"/>
</dbReference>
<feature type="region of interest" description="Disordered" evidence="6">
    <location>
        <begin position="328"/>
        <end position="356"/>
    </location>
</feature>
<proteinExistence type="inferred from homology"/>
<feature type="compositionally biased region" description="Pro residues" evidence="6">
    <location>
        <begin position="508"/>
        <end position="519"/>
    </location>
</feature>
<dbReference type="Proteomes" id="UP001152795">
    <property type="component" value="Unassembled WGS sequence"/>
</dbReference>
<evidence type="ECO:0000256" key="1">
    <source>
        <dbReference type="ARBA" id="ARBA00022670"/>
    </source>
</evidence>
<dbReference type="InterPro" id="IPR051560">
    <property type="entry name" value="MAM_domain-containing"/>
</dbReference>
<evidence type="ECO:0000256" key="4">
    <source>
        <dbReference type="ARBA" id="ARBA00023157"/>
    </source>
</evidence>
<dbReference type="InterPro" id="IPR001314">
    <property type="entry name" value="Peptidase_S1A"/>
</dbReference>
<dbReference type="PROSITE" id="PS50240">
    <property type="entry name" value="TRYPSIN_DOM"/>
    <property type="match status" value="2"/>
</dbReference>
<dbReference type="GO" id="GO:0016020">
    <property type="term" value="C:membrane"/>
    <property type="evidence" value="ECO:0007669"/>
    <property type="project" value="InterPro"/>
</dbReference>
<sequence length="1120" mass="120904">MGRIIVHGVKVTPSQYYAMFHCFILALVKLSQRVSLKPQIRPVCLPQHGVSVNEVSGQECYITGWGRTGASKPGATVLQQARLPVISESKCRQHMGSQVTRQMICAGFGGNSTVSGCNGDSGGPFVCRDNSSNPWILQGAVSWGTRTCSAGHNEFTVFARVAEFVNWIKQQVGNVPRPSSANCNFDNGDTCSYQYGAGQFNWKVNRGPTPSSGTGPSSDVSGRGYYLFIETSSPRQFGDKATILTPYLNGTQCMKFSYHMYGGGIGVLNIYANNQTIFSRSGNQGNRWISVETSILQGGKYIVEFEGVRGGSYEGDIAIDAISFTPGSCPFQTPKPPTPRPTNPPTSSTNPPTQAANCNFDNGDTCGYQNGAGQFNWKVNRGSTSSSGTGPSSDVSGRGFYLFIETSSPRQFGDKATILTSYLNGPQCMKFSYHMYGGGIGALNIYANNQSIFSRSGNQGNRWISEETSILQGGRYMVEFEGVRGRSYEGDIAIDAISFTPGSCPFQTPKPPTPRPTNPPTSSTNPPTQAANCNFDNGDTCSYQNGAGQFNWKVNRGSTPSSGTGPSSDVSGRGYYLFIETSSPRQFGDKATILTPYLNGVQCMKFSYHMYGCGVGVLNIYVNNQRMFSKSGNQGNRWVRVETSILQGGRYMVKFEGVRGGSYQGDIGIDGISFTPGSCSFQTPKPPTPRPTNPPTSSTNPPTSTTNPPTQAVRCNFDQGLCSFTNGANDDFDWTVRSGSTSSSNTGPSQDVSGNGKYVYIETSSPRVQGDKAYLVSPQVNGNQCLKFSYHMHGASMGSLIVYQNIGNRMVELFNKSGDQGNQWNKAEVQINNGTSYSVVFSGVRGSSYQGDIALDEISITSGQCSIPPSGSCGQKGYGLSDFPKIVGGQDATPGEWPWQVALLRGTFPFCGGSLVSNQYVITAAHCVKSTDWDSVKIRVGEHDMRVNEGHEQDISIARNGITIHPQYNQITQYNNDIAVIRLSRSVQFTQRIKPVCFNTGIDFTGQRCYITGWGRLQSGGSTPKVLQEAQVPIVTPQECKKSYGNSRITDKMLCAGYSRGGTDTCQGDSGGPMVCQHSDGSWYLSGVTSWGRGCASAGYYGVYAHVANLYPWVKQVTGL</sequence>
<dbReference type="FunFam" id="2.40.10.10:FF:000077">
    <property type="entry name" value="Predicted protein"/>
    <property type="match status" value="1"/>
</dbReference>
<evidence type="ECO:0000313" key="8">
    <source>
        <dbReference type="Proteomes" id="UP001152795"/>
    </source>
</evidence>
<feature type="region of interest" description="Disordered" evidence="6">
    <location>
        <begin position="736"/>
        <end position="755"/>
    </location>
</feature>
<comment type="caution">
    <text evidence="7">The sequence shown here is derived from an EMBL/GenBank/DDBJ whole genome shotgun (WGS) entry which is preliminary data.</text>
</comment>
<organism evidence="7 8">
    <name type="scientific">Paramuricea clavata</name>
    <name type="common">Red gorgonian</name>
    <name type="synonym">Violescent sea-whip</name>
    <dbReference type="NCBI Taxonomy" id="317549"/>
    <lineage>
        <taxon>Eukaryota</taxon>
        <taxon>Metazoa</taxon>
        <taxon>Cnidaria</taxon>
        <taxon>Anthozoa</taxon>
        <taxon>Octocorallia</taxon>
        <taxon>Malacalcyonacea</taxon>
        <taxon>Plexauridae</taxon>
        <taxon>Paramuricea</taxon>
    </lineage>
</organism>
<reference evidence="7" key="1">
    <citation type="submission" date="2020-04" db="EMBL/GenBank/DDBJ databases">
        <authorList>
            <person name="Alioto T."/>
            <person name="Alioto T."/>
            <person name="Gomez Garrido J."/>
        </authorList>
    </citation>
    <scope>NUCLEOTIDE SEQUENCE</scope>
    <source>
        <strain evidence="7">A484AB</strain>
    </source>
</reference>
<evidence type="ECO:0000313" key="7">
    <source>
        <dbReference type="EMBL" id="CAB3984308.1"/>
    </source>
</evidence>
<dbReference type="InterPro" id="IPR033116">
    <property type="entry name" value="TRYPSIN_SER"/>
</dbReference>
<dbReference type="AlphaFoldDB" id="A0A7D9HLB0"/>
<keyword evidence="8" id="KW-1185">Reference proteome</keyword>
<protein>
    <submittedName>
        <fullName evidence="7">MAM and LDL-receptor class A domain-containing 1-like isoform X1</fullName>
    </submittedName>
</protein>
<dbReference type="CDD" id="cd06263">
    <property type="entry name" value="MAM"/>
    <property type="match status" value="4"/>
</dbReference>
<dbReference type="GO" id="GO:0004252">
    <property type="term" value="F:serine-type endopeptidase activity"/>
    <property type="evidence" value="ECO:0007669"/>
    <property type="project" value="InterPro"/>
</dbReference>
<feature type="compositionally biased region" description="Pro residues" evidence="6">
    <location>
        <begin position="684"/>
        <end position="694"/>
    </location>
</feature>
<dbReference type="InterPro" id="IPR001254">
    <property type="entry name" value="Trypsin_dom"/>
</dbReference>
<dbReference type="InterPro" id="IPR013320">
    <property type="entry name" value="ConA-like_dom_sf"/>
</dbReference>
<dbReference type="SMART" id="SM00020">
    <property type="entry name" value="Tryp_SPc"/>
    <property type="match status" value="2"/>
</dbReference>
<dbReference type="InterPro" id="IPR018114">
    <property type="entry name" value="TRYPSIN_HIS"/>
</dbReference>
<evidence type="ECO:0000256" key="2">
    <source>
        <dbReference type="ARBA" id="ARBA00022801"/>
    </source>
</evidence>
<feature type="region of interest" description="Disordered" evidence="6">
    <location>
        <begin position="503"/>
        <end position="530"/>
    </location>
</feature>
<dbReference type="InterPro" id="IPR000998">
    <property type="entry name" value="MAM_dom"/>
</dbReference>
<dbReference type="GO" id="GO:0006508">
    <property type="term" value="P:proteolysis"/>
    <property type="evidence" value="ECO:0007669"/>
    <property type="project" value="UniProtKB-KW"/>
</dbReference>
<dbReference type="InterPro" id="IPR043504">
    <property type="entry name" value="Peptidase_S1_PA_chymotrypsin"/>
</dbReference>
<keyword evidence="1" id="KW-0645">Protease</keyword>
<feature type="compositionally biased region" description="Low complexity" evidence="6">
    <location>
        <begin position="695"/>
        <end position="710"/>
    </location>
</feature>
<feature type="compositionally biased region" description="Pro residues" evidence="6">
    <location>
        <begin position="333"/>
        <end position="344"/>
    </location>
</feature>
<dbReference type="SUPFAM" id="SSF49899">
    <property type="entry name" value="Concanavalin A-like lectins/glucanases"/>
    <property type="match status" value="4"/>
</dbReference>
<keyword evidence="4" id="KW-1015">Disulfide bond</keyword>
<name>A0A7D9HLB0_PARCT</name>
<evidence type="ECO:0000256" key="6">
    <source>
        <dbReference type="SAM" id="MobiDB-lite"/>
    </source>
</evidence>